<dbReference type="STRING" id="1798182.GA0061081_10327"/>
<evidence type="ECO:0000313" key="12">
    <source>
        <dbReference type="Proteomes" id="UP000199670"/>
    </source>
</evidence>
<dbReference type="OrthoDB" id="4827464at2"/>
<dbReference type="GO" id="GO:0042597">
    <property type="term" value="C:periplasmic space"/>
    <property type="evidence" value="ECO:0007669"/>
    <property type="project" value="UniProtKB-SubCell"/>
</dbReference>
<dbReference type="InterPro" id="IPR025997">
    <property type="entry name" value="SBP_2_dom"/>
</dbReference>
<name>A0A1C4ALL3_9GAMM</name>
<dbReference type="AlphaFoldDB" id="A0A1C4ALL3"/>
<keyword evidence="4" id="KW-0762">Sugar transport</keyword>
<accession>A0A1C4ALL3</accession>
<comment type="subunit">
    <text evidence="7">The complex is composed of an ATP-binding protein (RbsA), two transmembrane proteins (RbsC) and a solute-binding protein (RbsB).</text>
</comment>
<evidence type="ECO:0000313" key="11">
    <source>
        <dbReference type="EMBL" id="SCB95337.1"/>
    </source>
</evidence>
<gene>
    <name evidence="11" type="ORF">GA0061081_10327</name>
</gene>
<evidence type="ECO:0000256" key="7">
    <source>
        <dbReference type="ARBA" id="ARBA00062239"/>
    </source>
</evidence>
<evidence type="ECO:0000256" key="4">
    <source>
        <dbReference type="ARBA" id="ARBA00022597"/>
    </source>
</evidence>
<dbReference type="InterPro" id="IPR028082">
    <property type="entry name" value="Peripla_BP_I"/>
</dbReference>
<dbReference type="RefSeq" id="WP_091347307.1">
    <property type="nucleotide sequence ID" value="NZ_FMAQ01000003.1"/>
</dbReference>
<dbReference type="GO" id="GO:0030246">
    <property type="term" value="F:carbohydrate binding"/>
    <property type="evidence" value="ECO:0007669"/>
    <property type="project" value="UniProtKB-ARBA"/>
</dbReference>
<evidence type="ECO:0000256" key="1">
    <source>
        <dbReference type="ARBA" id="ARBA00004418"/>
    </source>
</evidence>
<evidence type="ECO:0000256" key="6">
    <source>
        <dbReference type="ARBA" id="ARBA00022764"/>
    </source>
</evidence>
<dbReference type="CDD" id="cd06323">
    <property type="entry name" value="PBP1_ribose_binding"/>
    <property type="match status" value="1"/>
</dbReference>
<keyword evidence="12" id="KW-1185">Reference proteome</keyword>
<keyword evidence="3" id="KW-0813">Transport</keyword>
<evidence type="ECO:0000256" key="2">
    <source>
        <dbReference type="ARBA" id="ARBA00007639"/>
    </source>
</evidence>
<dbReference type="PANTHER" id="PTHR46847:SF1">
    <property type="entry name" value="D-ALLOSE-BINDING PERIPLASMIC PROTEIN-RELATED"/>
    <property type="match status" value="1"/>
</dbReference>
<dbReference type="SUPFAM" id="SSF53822">
    <property type="entry name" value="Periplasmic binding protein-like I"/>
    <property type="match status" value="1"/>
</dbReference>
<dbReference type="PANTHER" id="PTHR46847">
    <property type="entry name" value="D-ALLOSE-BINDING PERIPLASMIC PROTEIN-RELATED"/>
    <property type="match status" value="1"/>
</dbReference>
<organism evidence="11 12">
    <name type="scientific">Gilliamella bombicola</name>
    <dbReference type="NCBI Taxonomy" id="1798182"/>
    <lineage>
        <taxon>Bacteria</taxon>
        <taxon>Pseudomonadati</taxon>
        <taxon>Pseudomonadota</taxon>
        <taxon>Gammaproteobacteria</taxon>
        <taxon>Orbales</taxon>
        <taxon>Orbaceae</taxon>
        <taxon>Gilliamella</taxon>
    </lineage>
</organism>
<dbReference type="FunFam" id="3.40.50.2300:FF:000036">
    <property type="entry name" value="D-ribose ABC transporter substrate-binding protein"/>
    <property type="match status" value="1"/>
</dbReference>
<proteinExistence type="inferred from homology"/>
<evidence type="ECO:0000259" key="10">
    <source>
        <dbReference type="Pfam" id="PF13407"/>
    </source>
</evidence>
<reference evidence="12" key="1">
    <citation type="submission" date="2016-08" db="EMBL/GenBank/DDBJ databases">
        <authorList>
            <person name="Varghese N."/>
            <person name="Submissions Spin"/>
        </authorList>
    </citation>
    <scope>NUCLEOTIDE SEQUENCE [LARGE SCALE GENOMIC DNA]</scope>
    <source>
        <strain evidence="12">R-53248</strain>
    </source>
</reference>
<feature type="signal peptide" evidence="9">
    <location>
        <begin position="1"/>
        <end position="25"/>
    </location>
</feature>
<evidence type="ECO:0000256" key="3">
    <source>
        <dbReference type="ARBA" id="ARBA00022448"/>
    </source>
</evidence>
<dbReference type="NCBIfam" id="NF007936">
    <property type="entry name" value="PRK10653.1"/>
    <property type="match status" value="1"/>
</dbReference>
<keyword evidence="5 9" id="KW-0732">Signal</keyword>
<dbReference type="GO" id="GO:0055085">
    <property type="term" value="P:transmembrane transport"/>
    <property type="evidence" value="ECO:0007669"/>
    <property type="project" value="UniProtKB-ARBA"/>
</dbReference>
<comment type="similarity">
    <text evidence="2">Belongs to the bacterial solute-binding protein 2 family.</text>
</comment>
<dbReference type="EMBL" id="FMAQ01000003">
    <property type="protein sequence ID" value="SCB95337.1"/>
    <property type="molecule type" value="Genomic_DNA"/>
</dbReference>
<feature type="chain" id="PRO_5008688805" description="Ribose import binding protein RbsB" evidence="9">
    <location>
        <begin position="26"/>
        <end position="295"/>
    </location>
</feature>
<dbReference type="Gene3D" id="3.40.50.2300">
    <property type="match status" value="2"/>
</dbReference>
<dbReference type="Proteomes" id="UP000199670">
    <property type="component" value="Unassembled WGS sequence"/>
</dbReference>
<evidence type="ECO:0000256" key="5">
    <source>
        <dbReference type="ARBA" id="ARBA00022729"/>
    </source>
</evidence>
<evidence type="ECO:0000256" key="9">
    <source>
        <dbReference type="SAM" id="SignalP"/>
    </source>
</evidence>
<dbReference type="Pfam" id="PF13407">
    <property type="entry name" value="Peripla_BP_4"/>
    <property type="match status" value="1"/>
</dbReference>
<comment type="subcellular location">
    <subcellularLocation>
        <location evidence="1">Periplasm</location>
    </subcellularLocation>
</comment>
<feature type="domain" description="Periplasmic binding protein" evidence="10">
    <location>
        <begin position="29"/>
        <end position="281"/>
    </location>
</feature>
<protein>
    <recommendedName>
        <fullName evidence="8">Ribose import binding protein RbsB</fullName>
    </recommendedName>
</protein>
<evidence type="ECO:0000256" key="8">
    <source>
        <dbReference type="ARBA" id="ARBA00068827"/>
    </source>
</evidence>
<keyword evidence="6" id="KW-0574">Periplasm</keyword>
<sequence>MKFRKIFTAIVAITLNFSFASQALAKENIALVVSTLNNPFFVNLKEGAVNKAKELGYELVILDSQNNPAKELANVEDTIVKGTKVILINPTDSEAVGNAVLAANKAGIPVITLDRASVKGEVISHIASDNVAGGKMAGDFIFQKLGASAKVIQLQGIVGTSASRERGEGFTNSMKDNQFTILTAQPADFDRAKGMNVMQNLLTAYPLVQAVFAENDEMALGAVRAIQTAGRNDILVVGFDGTEDGIKSVERGKMAATVAQQPEKIGSIGIEIADKVIKGEKVDTKIPVELKLITK</sequence>